<dbReference type="EMBL" id="JX489138">
    <property type="protein sequence ID" value="AGJ92210.1"/>
    <property type="molecule type" value="Genomic_DNA"/>
</dbReference>
<sequence>MNSIPVPTLTETSRSFIIIPLSVSITHCLTRDSFGIVRTISSNGITAHLVNSLYILCNMALLLPYTINLLL</sequence>
<dbReference type="EMBL" id="JX489135">
    <property type="protein sequence ID" value="AGJ91394.1"/>
    <property type="molecule type" value="Genomic_DNA"/>
</dbReference>
<evidence type="ECO:0000313" key="2">
    <source>
        <dbReference type="EMBL" id="AGJ91665.1"/>
    </source>
</evidence>
<dbReference type="Proteomes" id="UP000181523">
    <property type="component" value="Segment"/>
</dbReference>
<evidence type="ECO:0000313" key="6">
    <source>
        <dbReference type="Proteomes" id="UP000181062"/>
    </source>
</evidence>
<evidence type="ECO:0000313" key="3">
    <source>
        <dbReference type="EMBL" id="AGJ91936.1"/>
    </source>
</evidence>
<dbReference type="EMBL" id="JX489136">
    <property type="protein sequence ID" value="AGJ91665.1"/>
    <property type="molecule type" value="Genomic_DNA"/>
</dbReference>
<evidence type="ECO:0000313" key="7">
    <source>
        <dbReference type="Proteomes" id="UP000181218"/>
    </source>
</evidence>
<organism evidence="1 8">
    <name type="scientific">Vaccinia virus</name>
    <name type="common">VACV</name>
    <name type="synonym">Orthopoxvirus vaccinia</name>
    <dbReference type="NCBI Taxonomy" id="10245"/>
    <lineage>
        <taxon>Viruses</taxon>
        <taxon>Varidnaviria</taxon>
        <taxon>Bamfordvirae</taxon>
        <taxon>Nucleocytoviricota</taxon>
        <taxon>Pokkesviricetes</taxon>
        <taxon>Chitovirales</taxon>
        <taxon>Poxviridae</taxon>
        <taxon>Chordopoxvirinae</taxon>
        <taxon>Orthopoxvirus</taxon>
    </lineage>
</organism>
<evidence type="ECO:0000313" key="4">
    <source>
        <dbReference type="EMBL" id="AGJ92210.1"/>
    </source>
</evidence>
<evidence type="ECO:0000313" key="1">
    <source>
        <dbReference type="EMBL" id="AGJ91394.1"/>
    </source>
</evidence>
<gene>
    <name evidence="3" type="ORF">VACV_TT10_244</name>
    <name evidence="4" type="ORF">VACV_TT11_244</name>
    <name evidence="5" type="ORF">VACV_TT12_244</name>
    <name evidence="1" type="ORF">VACV_TT8_244</name>
    <name evidence="2" type="ORF">VACV_TT9_244</name>
</gene>
<dbReference type="Proteomes" id="UP000181218">
    <property type="component" value="Segment"/>
</dbReference>
<accession>M9WJ45</accession>
<dbReference type="EMBL" id="JX489139">
    <property type="protein sequence ID" value="AGJ92485.1"/>
    <property type="molecule type" value="Genomic_DNA"/>
</dbReference>
<dbReference type="Proteomes" id="UP000181062">
    <property type="component" value="Genome"/>
</dbReference>
<dbReference type="EMBL" id="JX489137">
    <property type="protein sequence ID" value="AGJ91936.1"/>
    <property type="molecule type" value="Genomic_DNA"/>
</dbReference>
<dbReference type="Proteomes" id="UP000181229">
    <property type="component" value="Segment"/>
</dbReference>
<name>M9WJ45_VACCV</name>
<evidence type="ECO:0000313" key="5">
    <source>
        <dbReference type="EMBL" id="AGJ92485.1"/>
    </source>
</evidence>
<dbReference type="Proteomes" id="UP000181235">
    <property type="component" value="Genome"/>
</dbReference>
<reference evidence="6 7" key="1">
    <citation type="journal article" date="2013" name="PLoS ONE">
        <title>Genomic Sequence and Virulence of Clonal Isolates of Vaccinia Virus Tiantan, the Chinese Smallpox Vaccine Strain.</title>
        <authorList>
            <person name="Zhang Q."/>
            <person name="Tian M."/>
            <person name="Feng Y."/>
            <person name="Zhao K."/>
            <person name="Xu J."/>
            <person name="Liu Y."/>
            <person name="Shao Y."/>
        </authorList>
    </citation>
    <scope>NUCLEOTIDE SEQUENCE [LARGE SCALE GENOMIC DNA]</scope>
    <source>
        <strain evidence="1">Tiantan</strain>
    </source>
</reference>
<proteinExistence type="predicted"/>
<protein>
    <submittedName>
        <fullName evidence="1">Uncharacterized protein</fullName>
    </submittedName>
</protein>
<evidence type="ECO:0000313" key="8">
    <source>
        <dbReference type="Proteomes" id="UP000181229"/>
    </source>
</evidence>